<dbReference type="RefSeq" id="WP_272019354.1">
    <property type="nucleotide sequence ID" value="NZ_JAQLKE010000059.1"/>
</dbReference>
<proteinExistence type="predicted"/>
<comment type="caution">
    <text evidence="1">The sequence shown here is derived from an EMBL/GenBank/DDBJ whole genome shotgun (WGS) entry which is preliminary data.</text>
</comment>
<evidence type="ECO:0000313" key="1">
    <source>
        <dbReference type="EMBL" id="MDB7085872.1"/>
    </source>
</evidence>
<sequence>MIPVTMTDSLKHDFIKKFMCAVNPLYKLNSFLYCYKFITKGKGSYISVLCFTRKYFKRQRLMTVTYEKDYIYSSKTKRLCKIDDPNAVLVHKKGDVKKDENGSPVKETFFVSKTEQEIFKYTSFIRFRKRLLKNAEYAAMLLDRDFWNKKIKYFSRITIKKSGFKNKDKIDIKNQLIIRLNSRINSMQTALQEGRYWNTSPDIEKAFHRMIHRINSMLYLTRWTDPVSGSSIYLGTKQSVACLKDNISLIEEHIEQLLTQWWADEVYSDDDFTAVQYTEHEADSVKSLVETDKYWKDFNNNKWSKIRYSYEEALEYSRTLVNCRNCINCLDCRNCKNCTDCIDCSCCTGCCNCFGCVFCIRETDQHHYMEKPSNNGYWDNSLINTYLNLKENEVA</sequence>
<gene>
    <name evidence="1" type="ORF">PM738_19020</name>
</gene>
<dbReference type="AlphaFoldDB" id="A0AB35IP78"/>
<reference evidence="1" key="1">
    <citation type="submission" date="2023-01" db="EMBL/GenBank/DDBJ databases">
        <title>Human gut microbiome strain richness.</title>
        <authorList>
            <person name="Chen-Liaw A."/>
        </authorList>
    </citation>
    <scope>NUCLEOTIDE SEQUENCE</scope>
    <source>
        <strain evidence="1">1001217st2_G6_1001217B_191108</strain>
    </source>
</reference>
<protein>
    <submittedName>
        <fullName evidence="1">Uncharacterized protein</fullName>
    </submittedName>
</protein>
<dbReference type="EMBL" id="JAQLKE010000059">
    <property type="protein sequence ID" value="MDB7085872.1"/>
    <property type="molecule type" value="Genomic_DNA"/>
</dbReference>
<name>A0AB35IP78_9FIRM</name>
<accession>A0AB35IP78</accession>
<dbReference type="Proteomes" id="UP001211987">
    <property type="component" value="Unassembled WGS sequence"/>
</dbReference>
<evidence type="ECO:0000313" key="2">
    <source>
        <dbReference type="Proteomes" id="UP001211987"/>
    </source>
</evidence>
<organism evidence="1 2">
    <name type="scientific">Thomasclavelia ramosa</name>
    <dbReference type="NCBI Taxonomy" id="1547"/>
    <lineage>
        <taxon>Bacteria</taxon>
        <taxon>Bacillati</taxon>
        <taxon>Bacillota</taxon>
        <taxon>Erysipelotrichia</taxon>
        <taxon>Erysipelotrichales</taxon>
        <taxon>Coprobacillaceae</taxon>
        <taxon>Thomasclavelia</taxon>
    </lineage>
</organism>